<feature type="region of interest" description="Disordered" evidence="1">
    <location>
        <begin position="113"/>
        <end position="134"/>
    </location>
</feature>
<gene>
    <name evidence="3" type="ORF">LMG26841_05213</name>
</gene>
<keyword evidence="2" id="KW-1133">Transmembrane helix</keyword>
<keyword evidence="2" id="KW-0472">Membrane</keyword>
<dbReference type="Proteomes" id="UP000494272">
    <property type="component" value="Unassembled WGS sequence"/>
</dbReference>
<dbReference type="RefSeq" id="WP_244976971.1">
    <property type="nucleotide sequence ID" value="NZ_CADIKW010000015.1"/>
</dbReference>
<dbReference type="AlphaFoldDB" id="A0A6S7EPF4"/>
<proteinExistence type="predicted"/>
<organism evidence="3 4">
    <name type="scientific">Achromobacter dolens</name>
    <dbReference type="NCBI Taxonomy" id="1287738"/>
    <lineage>
        <taxon>Bacteria</taxon>
        <taxon>Pseudomonadati</taxon>
        <taxon>Pseudomonadota</taxon>
        <taxon>Betaproteobacteria</taxon>
        <taxon>Burkholderiales</taxon>
        <taxon>Alcaligenaceae</taxon>
        <taxon>Achromobacter</taxon>
    </lineage>
</organism>
<keyword evidence="4" id="KW-1185">Reference proteome</keyword>
<accession>A0A6S7EPF4</accession>
<evidence type="ECO:0000313" key="3">
    <source>
        <dbReference type="EMBL" id="CAB3915181.1"/>
    </source>
</evidence>
<name>A0A6S7EPF4_9BURK</name>
<sequence length="134" mass="14055">MMNPFWKMALPWIGGAAVVMVLGAGVVLYGSSRFNAGMAKANADHALAELNEFKAQTGRLAGIATTFEASVAELRAAEPKVIERYTRVEVQSPLPAGCRIDAGRLQHINEAGRLANSAGQPGPAVPAGARGDQR</sequence>
<dbReference type="GeneID" id="94358755"/>
<evidence type="ECO:0000313" key="4">
    <source>
        <dbReference type="Proteomes" id="UP000494272"/>
    </source>
</evidence>
<dbReference type="EMBL" id="CADIKW010000015">
    <property type="protein sequence ID" value="CAB3915181.1"/>
    <property type="molecule type" value="Genomic_DNA"/>
</dbReference>
<evidence type="ECO:0000256" key="2">
    <source>
        <dbReference type="SAM" id="Phobius"/>
    </source>
</evidence>
<reference evidence="3 4" key="1">
    <citation type="submission" date="2020-04" db="EMBL/GenBank/DDBJ databases">
        <authorList>
            <person name="De Canck E."/>
        </authorList>
    </citation>
    <scope>NUCLEOTIDE SEQUENCE [LARGE SCALE GENOMIC DNA]</scope>
    <source>
        <strain evidence="3 4">LMG 26841</strain>
    </source>
</reference>
<feature type="transmembrane region" description="Helical" evidence="2">
    <location>
        <begin position="12"/>
        <end position="30"/>
    </location>
</feature>
<keyword evidence="2" id="KW-0812">Transmembrane</keyword>
<protein>
    <submittedName>
        <fullName evidence="3">Uncharacterized protein</fullName>
    </submittedName>
</protein>
<feature type="compositionally biased region" description="Low complexity" evidence="1">
    <location>
        <begin position="118"/>
        <end position="134"/>
    </location>
</feature>
<evidence type="ECO:0000256" key="1">
    <source>
        <dbReference type="SAM" id="MobiDB-lite"/>
    </source>
</evidence>